<dbReference type="Gene3D" id="1.25.40.10">
    <property type="entry name" value="Tetratricopeptide repeat domain"/>
    <property type="match status" value="1"/>
</dbReference>
<keyword evidence="1" id="KW-0802">TPR repeat</keyword>
<dbReference type="RefSeq" id="WP_154458615.1">
    <property type="nucleotide sequence ID" value="NZ_VUMV01000008.1"/>
</dbReference>
<comment type="caution">
    <text evidence="2">The sequence shown here is derived from an EMBL/GenBank/DDBJ whole genome shotgun (WGS) entry which is preliminary data.</text>
</comment>
<gene>
    <name evidence="2" type="ORF">FYJ60_10255</name>
</gene>
<protein>
    <recommendedName>
        <fullName evidence="4">Tetratricopeptide repeat protein</fullName>
    </recommendedName>
</protein>
<evidence type="ECO:0000256" key="1">
    <source>
        <dbReference type="PROSITE-ProRule" id="PRU00339"/>
    </source>
</evidence>
<proteinExistence type="predicted"/>
<sequence>MTLLAAILTLLFGSLLVFNHMPRQQLRKKLGLGRKYASNMDFEKAELAYQAAIAIAPRQDTAYRELSNTYVEKARSLDENDIDSIDDAYQDAADILISLTDAVEPEDADFSYAEVYTDLGDVYMDKSENLEADRPADAEDSLNRADDAYAKAEDYAQKNDEQELLSYAGKKRETIAEQLNNHPDSATDKMNSDAGETSDENYKFGGVQVLTLNADNYVDVNNSGTTDKINIGALISDGSAMDPFEAQVYFSTIYVNDLSLNVQMQHTMITQAYAVDINTEDQYKNIILRSDTGEDGVVYELIFAYNDTELVEITDQSQIGGIGDISYTDMKGDGILHLYSDLRWQVDQTNWVCEKSEFMIKDKEVTLMDSVIGSMPRDKGYIGGYNRDTTSDLKDENFTEGVAVTLAIDLPLYSDANATQQTGTISAGTQATVTREFRTADYREIFYLDSIGYLGESYDYYYNIDPTLQGPFAGMYRYA</sequence>
<feature type="repeat" description="TPR" evidence="1">
    <location>
        <begin position="26"/>
        <end position="59"/>
    </location>
</feature>
<keyword evidence="3" id="KW-1185">Reference proteome</keyword>
<evidence type="ECO:0000313" key="2">
    <source>
        <dbReference type="EMBL" id="MST82699.1"/>
    </source>
</evidence>
<reference evidence="2 3" key="1">
    <citation type="submission" date="2019-08" db="EMBL/GenBank/DDBJ databases">
        <title>In-depth cultivation of the pig gut microbiome towards novel bacterial diversity and tailored functional studies.</title>
        <authorList>
            <person name="Wylensek D."/>
            <person name="Hitch T.C.A."/>
            <person name="Clavel T."/>
        </authorList>
    </citation>
    <scope>NUCLEOTIDE SEQUENCE [LARGE SCALE GENOMIC DNA]</scope>
    <source>
        <strain evidence="2 3">Oil+RF-744-WCA-WT-13</strain>
    </source>
</reference>
<dbReference type="PROSITE" id="PS50005">
    <property type="entry name" value="TPR"/>
    <property type="match status" value="1"/>
</dbReference>
<dbReference type="Proteomes" id="UP000466864">
    <property type="component" value="Unassembled WGS sequence"/>
</dbReference>
<organism evidence="2 3">
    <name type="scientific">Bilifractor porci</name>
    <dbReference type="NCBI Taxonomy" id="2606636"/>
    <lineage>
        <taxon>Bacteria</taxon>
        <taxon>Bacillati</taxon>
        <taxon>Bacillota</taxon>
        <taxon>Clostridia</taxon>
        <taxon>Lachnospirales</taxon>
        <taxon>Lachnospiraceae</taxon>
        <taxon>Bilifractor</taxon>
    </lineage>
</organism>
<name>A0A7X2P9I8_9FIRM</name>
<dbReference type="AlphaFoldDB" id="A0A7X2P9I8"/>
<evidence type="ECO:0000313" key="3">
    <source>
        <dbReference type="Proteomes" id="UP000466864"/>
    </source>
</evidence>
<dbReference type="InterPro" id="IPR011990">
    <property type="entry name" value="TPR-like_helical_dom_sf"/>
</dbReference>
<dbReference type="EMBL" id="VUMV01000008">
    <property type="protein sequence ID" value="MST82699.1"/>
    <property type="molecule type" value="Genomic_DNA"/>
</dbReference>
<dbReference type="InterPro" id="IPR019734">
    <property type="entry name" value="TPR_rpt"/>
</dbReference>
<evidence type="ECO:0008006" key="4">
    <source>
        <dbReference type="Google" id="ProtNLM"/>
    </source>
</evidence>
<accession>A0A7X2P9I8</accession>